<dbReference type="PANTHER" id="PTHR32308">
    <property type="entry name" value="LYASE BETA SUBUNIT, PUTATIVE (AFU_ORTHOLOGUE AFUA_4G13030)-RELATED"/>
    <property type="match status" value="1"/>
</dbReference>
<feature type="domain" description="HpcH/HpaI aldolase/citrate lyase" evidence="5">
    <location>
        <begin position="6"/>
        <end position="219"/>
    </location>
</feature>
<evidence type="ECO:0000256" key="3">
    <source>
        <dbReference type="ARBA" id="ARBA00022723"/>
    </source>
</evidence>
<dbReference type="InterPro" id="IPR015813">
    <property type="entry name" value="Pyrv/PenolPyrv_kinase-like_dom"/>
</dbReference>
<comment type="cofactor">
    <cofactor evidence="1">
        <name>Mg(2+)</name>
        <dbReference type="ChEBI" id="CHEBI:18420"/>
    </cofactor>
</comment>
<evidence type="ECO:0000256" key="2">
    <source>
        <dbReference type="ARBA" id="ARBA00005568"/>
    </source>
</evidence>
<evidence type="ECO:0000313" key="7">
    <source>
        <dbReference type="Proteomes" id="UP001596016"/>
    </source>
</evidence>
<dbReference type="Gene3D" id="3.20.20.60">
    <property type="entry name" value="Phosphoenolpyruvate-binding domains"/>
    <property type="match status" value="1"/>
</dbReference>
<dbReference type="PANTHER" id="PTHR32308:SF0">
    <property type="entry name" value="HPCH_HPAI ALDOLASE_CITRATE LYASE DOMAIN-CONTAINING PROTEIN"/>
    <property type="match status" value="1"/>
</dbReference>
<reference evidence="7" key="1">
    <citation type="journal article" date="2019" name="Int. J. Syst. Evol. Microbiol.">
        <title>The Global Catalogue of Microorganisms (GCM) 10K type strain sequencing project: providing services to taxonomists for standard genome sequencing and annotation.</title>
        <authorList>
            <consortium name="The Broad Institute Genomics Platform"/>
            <consortium name="The Broad Institute Genome Sequencing Center for Infectious Disease"/>
            <person name="Wu L."/>
            <person name="Ma J."/>
        </authorList>
    </citation>
    <scope>NUCLEOTIDE SEQUENCE [LARGE SCALE GENOMIC DNA]</scope>
    <source>
        <strain evidence="7">CGMCC 4.1415</strain>
    </source>
</reference>
<dbReference type="SUPFAM" id="SSF51621">
    <property type="entry name" value="Phosphoenolpyruvate/pyruvate domain"/>
    <property type="match status" value="1"/>
</dbReference>
<keyword evidence="7" id="KW-1185">Reference proteome</keyword>
<keyword evidence="3" id="KW-0479">Metal-binding</keyword>
<evidence type="ECO:0000256" key="1">
    <source>
        <dbReference type="ARBA" id="ARBA00001946"/>
    </source>
</evidence>
<dbReference type="InterPro" id="IPR005000">
    <property type="entry name" value="Aldolase/citrate-lyase_domain"/>
</dbReference>
<dbReference type="Pfam" id="PF03328">
    <property type="entry name" value="HpcH_HpaI"/>
    <property type="match status" value="1"/>
</dbReference>
<dbReference type="Proteomes" id="UP001596016">
    <property type="component" value="Unassembled WGS sequence"/>
</dbReference>
<dbReference type="PIRSF" id="PIRSF015582">
    <property type="entry name" value="Cit_lyase_B"/>
    <property type="match status" value="1"/>
</dbReference>
<comment type="similarity">
    <text evidence="2">Belongs to the HpcH/HpaI aldolase family.</text>
</comment>
<evidence type="ECO:0000256" key="4">
    <source>
        <dbReference type="ARBA" id="ARBA00022842"/>
    </source>
</evidence>
<dbReference type="EMBL" id="JBHSLL010000046">
    <property type="protein sequence ID" value="MFC5386889.1"/>
    <property type="molecule type" value="Genomic_DNA"/>
</dbReference>
<comment type="caution">
    <text evidence="6">The sequence shown here is derived from an EMBL/GenBank/DDBJ whole genome shotgun (WGS) entry which is preliminary data.</text>
</comment>
<sequence length="235" mass="24638">MPLMMRSLLLVSGAFKENLDEAFTCNADLVIVDTDAPVDCLARRPQNGGPQLYIRVHELDSGLTDADLADFIAARPDGILLPKASGGADIQQLSTKLRVQEAQHGLPDGAIAIIAMASETPAALLSGASYAGASARLTGLAWGAENLARAINAQSIYDASGHYTDVAHLARTTILLAASNAGIAAIDAAYPDWHDLEGLEADCIKARRDGFSAKLAIHPAQIPIINAVFGKDVKS</sequence>
<dbReference type="InterPro" id="IPR011206">
    <property type="entry name" value="Citrate_lyase_beta/mcl1/mcl2"/>
</dbReference>
<name>A0ABW0GYZ3_9HYPH</name>
<evidence type="ECO:0000313" key="6">
    <source>
        <dbReference type="EMBL" id="MFC5386889.1"/>
    </source>
</evidence>
<organism evidence="6 7">
    <name type="scientific">Aquamicrobium segne</name>
    <dbReference type="NCBI Taxonomy" id="469547"/>
    <lineage>
        <taxon>Bacteria</taxon>
        <taxon>Pseudomonadati</taxon>
        <taxon>Pseudomonadota</taxon>
        <taxon>Alphaproteobacteria</taxon>
        <taxon>Hyphomicrobiales</taxon>
        <taxon>Phyllobacteriaceae</taxon>
        <taxon>Aquamicrobium</taxon>
    </lineage>
</organism>
<evidence type="ECO:0000259" key="5">
    <source>
        <dbReference type="Pfam" id="PF03328"/>
    </source>
</evidence>
<proteinExistence type="inferred from homology"/>
<keyword evidence="6" id="KW-0456">Lyase</keyword>
<protein>
    <submittedName>
        <fullName evidence="6">HpcH/HpaI aldolase/citrate lyase family protein</fullName>
    </submittedName>
</protein>
<dbReference type="RefSeq" id="WP_378230313.1">
    <property type="nucleotide sequence ID" value="NZ_JBHSLL010000046.1"/>
</dbReference>
<gene>
    <name evidence="6" type="ORF">ACFPLB_13060</name>
</gene>
<keyword evidence="4" id="KW-0460">Magnesium</keyword>
<dbReference type="InterPro" id="IPR040442">
    <property type="entry name" value="Pyrv_kinase-like_dom_sf"/>
</dbReference>
<dbReference type="GO" id="GO:0016829">
    <property type="term" value="F:lyase activity"/>
    <property type="evidence" value="ECO:0007669"/>
    <property type="project" value="UniProtKB-KW"/>
</dbReference>
<accession>A0ABW0GYZ3</accession>